<dbReference type="InterPro" id="IPR011652">
    <property type="entry name" value="MORN_2"/>
</dbReference>
<evidence type="ECO:0000313" key="2">
    <source>
        <dbReference type="Proteomes" id="UP000292262"/>
    </source>
</evidence>
<dbReference type="EMBL" id="SGXE01000001">
    <property type="protein sequence ID" value="RZT00358.1"/>
    <property type="molecule type" value="Genomic_DNA"/>
</dbReference>
<dbReference type="Pfam" id="PF07661">
    <property type="entry name" value="MORN_2"/>
    <property type="match status" value="3"/>
</dbReference>
<dbReference type="OrthoDB" id="9785122at2"/>
<keyword evidence="2" id="KW-1185">Reference proteome</keyword>
<dbReference type="PANTHER" id="PTHR33706">
    <property type="entry name" value="MORN VARIANT REPEAT PROTEIN"/>
    <property type="match status" value="1"/>
</dbReference>
<dbReference type="Gene3D" id="3.90.930.1">
    <property type="match status" value="1"/>
</dbReference>
<proteinExistence type="predicted"/>
<gene>
    <name evidence="1" type="ORF">EV197_1594</name>
</gene>
<dbReference type="SUPFAM" id="SSF82185">
    <property type="entry name" value="Histone H3 K4-specific methyltransferase SET7/9 N-terminal domain"/>
    <property type="match status" value="2"/>
</dbReference>
<sequence length="228" mass="26597">MKLHLFCFALLTSFLIIGQEYNQFDSDGKRHGEWLKKYEGTDQIRYQGTFEHGKEVGEFKFYKPTSGDVPTAIKLFTKDKDSVSVTYFSSKGKVISEGKMIGKQRVGEWKYYHNNSDKLMMVENYKADQLHGVQKTYFDNGQLTEETYYVDGKREGKRLIYSEEGKLMKQYTYKNDLLHGPTMYYDTEGELIIQGSYKKNKKDGIWKYYKNGKLDKQKLFPQANGGSD</sequence>
<dbReference type="Proteomes" id="UP000292262">
    <property type="component" value="Unassembled WGS sequence"/>
</dbReference>
<dbReference type="Gene3D" id="2.20.110.10">
    <property type="entry name" value="Histone H3 K4-specific methyltransferase SET7/9 N-terminal domain"/>
    <property type="match status" value="1"/>
</dbReference>
<protein>
    <submittedName>
        <fullName evidence="1">Antitoxin component YwqK of YwqJK toxin-antitoxin module</fullName>
    </submittedName>
</protein>
<dbReference type="AlphaFoldDB" id="A0A4Q7PJA7"/>
<dbReference type="PANTHER" id="PTHR33706:SF1">
    <property type="entry name" value="TPR REPEAT PROTEIN"/>
    <property type="match status" value="1"/>
</dbReference>
<organism evidence="1 2">
    <name type="scientific">Aquimarina brevivitae</name>
    <dbReference type="NCBI Taxonomy" id="323412"/>
    <lineage>
        <taxon>Bacteria</taxon>
        <taxon>Pseudomonadati</taxon>
        <taxon>Bacteroidota</taxon>
        <taxon>Flavobacteriia</taxon>
        <taxon>Flavobacteriales</taxon>
        <taxon>Flavobacteriaceae</taxon>
        <taxon>Aquimarina</taxon>
    </lineage>
</organism>
<evidence type="ECO:0000313" key="1">
    <source>
        <dbReference type="EMBL" id="RZT00358.1"/>
    </source>
</evidence>
<accession>A0A4Q7PJA7</accession>
<dbReference type="RefSeq" id="WP_130286136.1">
    <property type="nucleotide sequence ID" value="NZ_SGXE01000001.1"/>
</dbReference>
<reference evidence="1 2" key="1">
    <citation type="submission" date="2019-02" db="EMBL/GenBank/DDBJ databases">
        <title>Genomic Encyclopedia of Type Strains, Phase IV (KMG-IV): sequencing the most valuable type-strain genomes for metagenomic binning, comparative biology and taxonomic classification.</title>
        <authorList>
            <person name="Goeker M."/>
        </authorList>
    </citation>
    <scope>NUCLEOTIDE SEQUENCE [LARGE SCALE GENOMIC DNA]</scope>
    <source>
        <strain evidence="1 2">DSM 17196</strain>
    </source>
</reference>
<comment type="caution">
    <text evidence="1">The sequence shown here is derived from an EMBL/GenBank/DDBJ whole genome shotgun (WGS) entry which is preliminary data.</text>
</comment>
<name>A0A4Q7PJA7_9FLAO</name>